<feature type="region of interest" description="Disordered" evidence="8">
    <location>
        <begin position="236"/>
        <end position="276"/>
    </location>
</feature>
<dbReference type="PROSITE" id="PS00095">
    <property type="entry name" value="C5_MTASE_2"/>
    <property type="match status" value="1"/>
</dbReference>
<evidence type="ECO:0000256" key="3">
    <source>
        <dbReference type="ARBA" id="ARBA00022679"/>
    </source>
</evidence>
<name>A0A6V7ER07_9XANT</name>
<dbReference type="EC" id="2.1.1.37" evidence="1"/>
<evidence type="ECO:0000256" key="1">
    <source>
        <dbReference type="ARBA" id="ARBA00011975"/>
    </source>
</evidence>
<keyword evidence="4 7" id="KW-0949">S-adenosyl-L-methionine</keyword>
<keyword evidence="5" id="KW-0680">Restriction system</keyword>
<dbReference type="InterPro" id="IPR050750">
    <property type="entry name" value="C5-MTase"/>
</dbReference>
<keyword evidence="10" id="KW-1185">Reference proteome</keyword>
<comment type="similarity">
    <text evidence="7">Belongs to the class I-like SAM-binding methyltransferase superfamily. C5-methyltransferase family.</text>
</comment>
<comment type="catalytic activity">
    <reaction evidence="6">
        <text>a 2'-deoxycytidine in DNA + S-adenosyl-L-methionine = a 5-methyl-2'-deoxycytidine in DNA + S-adenosyl-L-homocysteine + H(+)</text>
        <dbReference type="Rhea" id="RHEA:13681"/>
        <dbReference type="Rhea" id="RHEA-COMP:11369"/>
        <dbReference type="Rhea" id="RHEA-COMP:11370"/>
        <dbReference type="ChEBI" id="CHEBI:15378"/>
        <dbReference type="ChEBI" id="CHEBI:57856"/>
        <dbReference type="ChEBI" id="CHEBI:59789"/>
        <dbReference type="ChEBI" id="CHEBI:85452"/>
        <dbReference type="ChEBI" id="CHEBI:85454"/>
        <dbReference type="EC" id="2.1.1.37"/>
    </reaction>
</comment>
<dbReference type="PANTHER" id="PTHR46098:SF1">
    <property type="entry name" value="TRNA (CYTOSINE(38)-C(5))-METHYLTRANSFERASE"/>
    <property type="match status" value="1"/>
</dbReference>
<dbReference type="SUPFAM" id="SSF53335">
    <property type="entry name" value="S-adenosyl-L-methionine-dependent methyltransferases"/>
    <property type="match status" value="1"/>
</dbReference>
<dbReference type="AlphaFoldDB" id="A0A6V7ER07"/>
<dbReference type="Gene3D" id="3.40.50.150">
    <property type="entry name" value="Vaccinia Virus protein VP39"/>
    <property type="match status" value="1"/>
</dbReference>
<evidence type="ECO:0000256" key="7">
    <source>
        <dbReference type="PROSITE-ProRule" id="PRU01016"/>
    </source>
</evidence>
<evidence type="ECO:0000256" key="8">
    <source>
        <dbReference type="SAM" id="MobiDB-lite"/>
    </source>
</evidence>
<dbReference type="InterPro" id="IPR031303">
    <property type="entry name" value="C5_meth_CS"/>
</dbReference>
<feature type="compositionally biased region" description="Basic and acidic residues" evidence="8">
    <location>
        <begin position="238"/>
        <end position="254"/>
    </location>
</feature>
<dbReference type="PANTHER" id="PTHR46098">
    <property type="entry name" value="TRNA (CYTOSINE(38)-C(5))-METHYLTRANSFERASE"/>
    <property type="match status" value="1"/>
</dbReference>
<keyword evidence="2 7" id="KW-0489">Methyltransferase</keyword>
<dbReference type="EMBL" id="LR828257">
    <property type="protein sequence ID" value="CAD0353558.1"/>
    <property type="molecule type" value="Genomic_DNA"/>
</dbReference>
<evidence type="ECO:0000313" key="9">
    <source>
        <dbReference type="EMBL" id="CAD0353561.1"/>
    </source>
</evidence>
<dbReference type="Gene3D" id="3.90.120.10">
    <property type="entry name" value="DNA Methylase, subunit A, domain 2"/>
    <property type="match status" value="1"/>
</dbReference>
<evidence type="ECO:0000256" key="5">
    <source>
        <dbReference type="ARBA" id="ARBA00022747"/>
    </source>
</evidence>
<dbReference type="PROSITE" id="PS00094">
    <property type="entry name" value="C5_MTASE_1"/>
    <property type="match status" value="1"/>
</dbReference>
<accession>A0A6V7ER07</accession>
<dbReference type="InterPro" id="IPR001525">
    <property type="entry name" value="C5_MeTfrase"/>
</dbReference>
<reference evidence="9 10" key="1">
    <citation type="submission" date="2020-07" db="EMBL/GenBank/DDBJ databases">
        <authorList>
            <person name="Pothier F. J."/>
        </authorList>
    </citation>
    <scope>NUCLEOTIDE SEQUENCE [LARGE SCALE GENOMIC DNA]</scope>
    <source>
        <strain evidence="9 10">CFBP 498</strain>
    </source>
</reference>
<dbReference type="REBASE" id="438360">
    <property type="entry name" value="M.Xho498ORF38430P"/>
</dbReference>
<dbReference type="PROSITE" id="PS51679">
    <property type="entry name" value="SAM_MT_C5"/>
    <property type="match status" value="1"/>
</dbReference>
<gene>
    <name evidence="9" type="ORF">CFBP498_38430</name>
</gene>
<evidence type="ECO:0000256" key="4">
    <source>
        <dbReference type="ARBA" id="ARBA00022691"/>
    </source>
</evidence>
<feature type="active site" evidence="7">
    <location>
        <position position="114"/>
    </location>
</feature>
<dbReference type="GO" id="GO:0032259">
    <property type="term" value="P:methylation"/>
    <property type="evidence" value="ECO:0007669"/>
    <property type="project" value="UniProtKB-KW"/>
</dbReference>
<organism evidence="9 10">
    <name type="scientific">Xanthomonas hortorum pv. vitians</name>
    <dbReference type="NCBI Taxonomy" id="83224"/>
    <lineage>
        <taxon>Bacteria</taxon>
        <taxon>Pseudomonadati</taxon>
        <taxon>Pseudomonadota</taxon>
        <taxon>Gammaproteobacteria</taxon>
        <taxon>Lysobacterales</taxon>
        <taxon>Lysobacteraceae</taxon>
        <taxon>Xanthomonas</taxon>
    </lineage>
</organism>
<proteinExistence type="inferred from homology"/>
<dbReference type="GO" id="GO:0009307">
    <property type="term" value="P:DNA restriction-modification system"/>
    <property type="evidence" value="ECO:0007669"/>
    <property type="project" value="UniProtKB-KW"/>
</dbReference>
<evidence type="ECO:0000313" key="10">
    <source>
        <dbReference type="Proteomes" id="UP000515406"/>
    </source>
</evidence>
<dbReference type="Pfam" id="PF00145">
    <property type="entry name" value="DNA_methylase"/>
    <property type="match status" value="2"/>
</dbReference>
<dbReference type="InterPro" id="IPR029063">
    <property type="entry name" value="SAM-dependent_MTases_sf"/>
</dbReference>
<evidence type="ECO:0000256" key="2">
    <source>
        <dbReference type="ARBA" id="ARBA00022603"/>
    </source>
</evidence>
<dbReference type="InterPro" id="IPR018117">
    <property type="entry name" value="C5_DNA_meth_AS"/>
</dbReference>
<dbReference type="GO" id="GO:0003886">
    <property type="term" value="F:DNA (cytosine-5-)-methyltransferase activity"/>
    <property type="evidence" value="ECO:0007669"/>
    <property type="project" value="UniProtKB-EC"/>
</dbReference>
<dbReference type="RefSeq" id="WP_180313303.1">
    <property type="nucleotide sequence ID" value="NZ_JAJTZF010000111.1"/>
</dbReference>
<dbReference type="Proteomes" id="UP000515406">
    <property type="component" value="Chromosome"/>
</dbReference>
<protein>
    <recommendedName>
        <fullName evidence="1">DNA (cytosine-5-)-methyltransferase</fullName>
        <ecNumber evidence="1">2.1.1.37</ecNumber>
    </recommendedName>
</protein>
<dbReference type="EMBL" id="LR828257">
    <property type="protein sequence ID" value="CAD0353561.1"/>
    <property type="molecule type" value="Genomic_DNA"/>
</dbReference>
<evidence type="ECO:0000256" key="6">
    <source>
        <dbReference type="ARBA" id="ARBA00047422"/>
    </source>
</evidence>
<sequence length="490" mass="51749">MNYLSLFSGMEAAHLAWSPLGWRCKGVAEIDPAACCLLASRLNASRPKYMPDPMADDLSEDQRSARANAIKLVSHLPLYGTPGTLPNLGDVSQATAEDVRALGWLDVVIGGSPCQDLSVAGKRAGLGGARSGLFHHQLRIFNAARHLCGARWLVWENVPGAFSSNKGRDFAVVVGALAGSELDVPADGWSNEGVALGDNGLVEWSVLDAQWFGVAQRRRRVFAVLDTGDWAGRPPVLLERDSLRGDSAPSREKGQSPAGSLAGGARQRGGYSTDDIPLTAFGGNNTSGPIEVGTCLNACASASASASGRLDFESETFLVQAVAHTLRAEGFDASEDGTGRGTPLIPVTAFGCKDSDPARSVSDDVAPTLRAMGHANSHANAGGQVAVAFQSSQSGVRIDQVHATLDANNGPRRRNGALVGLQVRRLTPRECERLQGATDDWTLVPNAAGKPMADGPRYKMLGNSFAVPVIRWIGTSIQRAHTWAQQERAA</sequence>
<keyword evidence="3 7" id="KW-0808">Transferase</keyword>